<organism evidence="1 2">
    <name type="scientific">Triangularia setosa</name>
    <dbReference type="NCBI Taxonomy" id="2587417"/>
    <lineage>
        <taxon>Eukaryota</taxon>
        <taxon>Fungi</taxon>
        <taxon>Dikarya</taxon>
        <taxon>Ascomycota</taxon>
        <taxon>Pezizomycotina</taxon>
        <taxon>Sordariomycetes</taxon>
        <taxon>Sordariomycetidae</taxon>
        <taxon>Sordariales</taxon>
        <taxon>Podosporaceae</taxon>
        <taxon>Triangularia</taxon>
    </lineage>
</organism>
<sequence length="73" mass="7871">MVPIGIGIMYLARLSGTAKNGPGLQNCGRVSCSWNSAIIWCNKVEMVRSKDMPIMRMVAMLSFAKIGAKGLVP</sequence>
<name>A0AAN6W217_9PEZI</name>
<dbReference type="Proteomes" id="UP001302321">
    <property type="component" value="Unassembled WGS sequence"/>
</dbReference>
<evidence type="ECO:0000313" key="2">
    <source>
        <dbReference type="Proteomes" id="UP001302321"/>
    </source>
</evidence>
<dbReference type="EMBL" id="MU866388">
    <property type="protein sequence ID" value="KAK4172842.1"/>
    <property type="molecule type" value="Genomic_DNA"/>
</dbReference>
<keyword evidence="2" id="KW-1185">Reference proteome</keyword>
<evidence type="ECO:0000313" key="1">
    <source>
        <dbReference type="EMBL" id="KAK4172842.1"/>
    </source>
</evidence>
<dbReference type="AlphaFoldDB" id="A0AAN6W217"/>
<dbReference type="PANTHER" id="PTHR35605:SF1">
    <property type="entry name" value="ECP2 EFFECTOR PROTEIN DOMAIN-CONTAINING PROTEIN-RELATED"/>
    <property type="match status" value="1"/>
</dbReference>
<gene>
    <name evidence="1" type="ORF">QBC36DRAFT_293965</name>
</gene>
<accession>A0AAN6W217</accession>
<dbReference type="PANTHER" id="PTHR35605">
    <property type="entry name" value="ECP2 EFFECTOR PROTEIN DOMAIN-CONTAINING PROTEIN-RELATED"/>
    <property type="match status" value="1"/>
</dbReference>
<protein>
    <submittedName>
        <fullName evidence="1">Uncharacterized protein</fullName>
    </submittedName>
</protein>
<reference evidence="1" key="1">
    <citation type="journal article" date="2023" name="Mol. Phylogenet. Evol.">
        <title>Genome-scale phylogeny and comparative genomics of the fungal order Sordariales.</title>
        <authorList>
            <person name="Hensen N."/>
            <person name="Bonometti L."/>
            <person name="Westerberg I."/>
            <person name="Brannstrom I.O."/>
            <person name="Guillou S."/>
            <person name="Cros-Aarteil S."/>
            <person name="Calhoun S."/>
            <person name="Haridas S."/>
            <person name="Kuo A."/>
            <person name="Mondo S."/>
            <person name="Pangilinan J."/>
            <person name="Riley R."/>
            <person name="LaButti K."/>
            <person name="Andreopoulos B."/>
            <person name="Lipzen A."/>
            <person name="Chen C."/>
            <person name="Yan M."/>
            <person name="Daum C."/>
            <person name="Ng V."/>
            <person name="Clum A."/>
            <person name="Steindorff A."/>
            <person name="Ohm R.A."/>
            <person name="Martin F."/>
            <person name="Silar P."/>
            <person name="Natvig D.O."/>
            <person name="Lalanne C."/>
            <person name="Gautier V."/>
            <person name="Ament-Velasquez S.L."/>
            <person name="Kruys A."/>
            <person name="Hutchinson M.I."/>
            <person name="Powell A.J."/>
            <person name="Barry K."/>
            <person name="Miller A.N."/>
            <person name="Grigoriev I.V."/>
            <person name="Debuchy R."/>
            <person name="Gladieux P."/>
            <person name="Hiltunen Thoren M."/>
            <person name="Johannesson H."/>
        </authorList>
    </citation>
    <scope>NUCLEOTIDE SEQUENCE</scope>
    <source>
        <strain evidence="1">CBS 892.96</strain>
    </source>
</reference>
<reference evidence="1" key="2">
    <citation type="submission" date="2023-05" db="EMBL/GenBank/DDBJ databases">
        <authorList>
            <consortium name="Lawrence Berkeley National Laboratory"/>
            <person name="Steindorff A."/>
            <person name="Hensen N."/>
            <person name="Bonometti L."/>
            <person name="Westerberg I."/>
            <person name="Brannstrom I.O."/>
            <person name="Guillou S."/>
            <person name="Cros-Aarteil S."/>
            <person name="Calhoun S."/>
            <person name="Haridas S."/>
            <person name="Kuo A."/>
            <person name="Mondo S."/>
            <person name="Pangilinan J."/>
            <person name="Riley R."/>
            <person name="Labutti K."/>
            <person name="Andreopoulos B."/>
            <person name="Lipzen A."/>
            <person name="Chen C."/>
            <person name="Yanf M."/>
            <person name="Daum C."/>
            <person name="Ng V."/>
            <person name="Clum A."/>
            <person name="Ohm R."/>
            <person name="Martin F."/>
            <person name="Silar P."/>
            <person name="Natvig D."/>
            <person name="Lalanne C."/>
            <person name="Gautier V."/>
            <person name="Ament-Velasquez S.L."/>
            <person name="Kruys A."/>
            <person name="Hutchinson M.I."/>
            <person name="Powell A.J."/>
            <person name="Barry K."/>
            <person name="Miller A.N."/>
            <person name="Grigoriev I.V."/>
            <person name="Debuchy R."/>
            <person name="Gladieux P."/>
            <person name="Thoren M.H."/>
            <person name="Johannesson H."/>
        </authorList>
    </citation>
    <scope>NUCLEOTIDE SEQUENCE</scope>
    <source>
        <strain evidence="1">CBS 892.96</strain>
    </source>
</reference>
<proteinExistence type="predicted"/>
<comment type="caution">
    <text evidence="1">The sequence shown here is derived from an EMBL/GenBank/DDBJ whole genome shotgun (WGS) entry which is preliminary data.</text>
</comment>